<keyword evidence="1" id="KW-0472">Membrane</keyword>
<protein>
    <submittedName>
        <fullName evidence="2">Uncharacterized protein</fullName>
    </submittedName>
</protein>
<dbReference type="AlphaFoldDB" id="A0A9P6JJW2"/>
<gene>
    <name evidence="2" type="ORF">CPB83DRAFT_863211</name>
</gene>
<reference evidence="2" key="1">
    <citation type="submission" date="2020-11" db="EMBL/GenBank/DDBJ databases">
        <authorList>
            <consortium name="DOE Joint Genome Institute"/>
            <person name="Ahrendt S."/>
            <person name="Riley R."/>
            <person name="Andreopoulos W."/>
            <person name="Labutti K."/>
            <person name="Pangilinan J."/>
            <person name="Ruiz-Duenas F.J."/>
            <person name="Barrasa J.M."/>
            <person name="Sanchez-Garcia M."/>
            <person name="Camarero S."/>
            <person name="Miyauchi S."/>
            <person name="Serrano A."/>
            <person name="Linde D."/>
            <person name="Babiker R."/>
            <person name="Drula E."/>
            <person name="Ayuso-Fernandez I."/>
            <person name="Pacheco R."/>
            <person name="Padilla G."/>
            <person name="Ferreira P."/>
            <person name="Barriuso J."/>
            <person name="Kellner H."/>
            <person name="Castanera R."/>
            <person name="Alfaro M."/>
            <person name="Ramirez L."/>
            <person name="Pisabarro A.G."/>
            <person name="Kuo A."/>
            <person name="Tritt A."/>
            <person name="Lipzen A."/>
            <person name="He G."/>
            <person name="Yan M."/>
            <person name="Ng V."/>
            <person name="Cullen D."/>
            <person name="Martin F."/>
            <person name="Rosso M.-N."/>
            <person name="Henrissat B."/>
            <person name="Hibbett D."/>
            <person name="Martinez A.T."/>
            <person name="Grigoriev I.V."/>
        </authorList>
    </citation>
    <scope>NUCLEOTIDE SEQUENCE</scope>
    <source>
        <strain evidence="2">CBS 506.95</strain>
    </source>
</reference>
<dbReference type="Proteomes" id="UP000807306">
    <property type="component" value="Unassembled WGS sequence"/>
</dbReference>
<evidence type="ECO:0000256" key="1">
    <source>
        <dbReference type="SAM" id="Phobius"/>
    </source>
</evidence>
<name>A0A9P6JJW2_9AGAR</name>
<keyword evidence="1" id="KW-0812">Transmembrane</keyword>
<proteinExistence type="predicted"/>
<feature type="transmembrane region" description="Helical" evidence="1">
    <location>
        <begin position="35"/>
        <end position="55"/>
    </location>
</feature>
<organism evidence="2 3">
    <name type="scientific">Crepidotus variabilis</name>
    <dbReference type="NCBI Taxonomy" id="179855"/>
    <lineage>
        <taxon>Eukaryota</taxon>
        <taxon>Fungi</taxon>
        <taxon>Dikarya</taxon>
        <taxon>Basidiomycota</taxon>
        <taxon>Agaricomycotina</taxon>
        <taxon>Agaricomycetes</taxon>
        <taxon>Agaricomycetidae</taxon>
        <taxon>Agaricales</taxon>
        <taxon>Agaricineae</taxon>
        <taxon>Crepidotaceae</taxon>
        <taxon>Crepidotus</taxon>
    </lineage>
</organism>
<comment type="caution">
    <text evidence="2">The sequence shown here is derived from an EMBL/GenBank/DDBJ whole genome shotgun (WGS) entry which is preliminary data.</text>
</comment>
<keyword evidence="1" id="KW-1133">Transmembrane helix</keyword>
<dbReference type="EMBL" id="MU157922">
    <property type="protein sequence ID" value="KAF9523219.1"/>
    <property type="molecule type" value="Genomic_DNA"/>
</dbReference>
<keyword evidence="3" id="KW-1185">Reference proteome</keyword>
<sequence>MRRLLLVAGCIVATELSLRLGRISWYLFITSSTLTIQGCFIVGIGLAVSLCLIITDLNRSEHPFFAIPLYLVVEGRLRVSGLELFTCEISPRFDRSKWLIPF</sequence>
<accession>A0A9P6JJW2</accession>
<evidence type="ECO:0000313" key="3">
    <source>
        <dbReference type="Proteomes" id="UP000807306"/>
    </source>
</evidence>
<evidence type="ECO:0000313" key="2">
    <source>
        <dbReference type="EMBL" id="KAF9523219.1"/>
    </source>
</evidence>